<evidence type="ECO:0000256" key="1">
    <source>
        <dbReference type="ARBA" id="ARBA00007090"/>
    </source>
</evidence>
<keyword evidence="15" id="KW-1133">Transmembrane helix</keyword>
<dbReference type="Gene3D" id="1.10.3810.10">
    <property type="entry name" value="Biosynthetic peptidoglycan transglycosylase-like"/>
    <property type="match status" value="1"/>
</dbReference>
<dbReference type="AlphaFoldDB" id="A0A852WC72"/>
<dbReference type="PANTHER" id="PTHR32282">
    <property type="entry name" value="BINDING PROTEIN TRANSPEPTIDASE, PUTATIVE-RELATED"/>
    <property type="match status" value="1"/>
</dbReference>
<protein>
    <submittedName>
        <fullName evidence="17">Membrane peptidoglycan carboxypeptidase</fullName>
    </submittedName>
</protein>
<evidence type="ECO:0000256" key="15">
    <source>
        <dbReference type="SAM" id="Phobius"/>
    </source>
</evidence>
<dbReference type="SMART" id="SM00740">
    <property type="entry name" value="PASTA"/>
    <property type="match status" value="1"/>
</dbReference>
<dbReference type="Pfam" id="PF03793">
    <property type="entry name" value="PASTA"/>
    <property type="match status" value="1"/>
</dbReference>
<comment type="similarity">
    <text evidence="1">In the C-terminal section; belongs to the transpeptidase family.</text>
</comment>
<feature type="compositionally biased region" description="Low complexity" evidence="14">
    <location>
        <begin position="792"/>
        <end position="807"/>
    </location>
</feature>
<evidence type="ECO:0000256" key="13">
    <source>
        <dbReference type="ARBA" id="ARBA00049902"/>
    </source>
</evidence>
<dbReference type="Pfam" id="PF00912">
    <property type="entry name" value="Transgly"/>
    <property type="match status" value="1"/>
</dbReference>
<evidence type="ECO:0000256" key="12">
    <source>
        <dbReference type="ARBA" id="ARBA00034000"/>
    </source>
</evidence>
<keyword evidence="3 17" id="KW-0121">Carboxypeptidase</keyword>
<evidence type="ECO:0000256" key="4">
    <source>
        <dbReference type="ARBA" id="ARBA00022670"/>
    </source>
</evidence>
<dbReference type="GO" id="GO:0008955">
    <property type="term" value="F:peptidoglycan glycosyltransferase activity"/>
    <property type="evidence" value="ECO:0007669"/>
    <property type="project" value="UniProtKB-EC"/>
</dbReference>
<evidence type="ECO:0000256" key="6">
    <source>
        <dbReference type="ARBA" id="ARBA00022679"/>
    </source>
</evidence>
<dbReference type="Gene3D" id="3.30.10.20">
    <property type="match status" value="1"/>
</dbReference>
<dbReference type="GO" id="GO:0008360">
    <property type="term" value="P:regulation of cell shape"/>
    <property type="evidence" value="ECO:0007669"/>
    <property type="project" value="UniProtKB-KW"/>
</dbReference>
<dbReference type="SUPFAM" id="SSF56601">
    <property type="entry name" value="beta-lactamase/transpeptidase-like"/>
    <property type="match status" value="1"/>
</dbReference>
<evidence type="ECO:0000256" key="7">
    <source>
        <dbReference type="ARBA" id="ARBA00022801"/>
    </source>
</evidence>
<dbReference type="EMBL" id="JACCAB010000001">
    <property type="protein sequence ID" value="NYG06648.1"/>
    <property type="molecule type" value="Genomic_DNA"/>
</dbReference>
<dbReference type="FunFam" id="1.10.3810.10:FF:000001">
    <property type="entry name" value="Penicillin-binding protein 1A"/>
    <property type="match status" value="1"/>
</dbReference>
<dbReference type="InterPro" id="IPR005543">
    <property type="entry name" value="PASTA_dom"/>
</dbReference>
<keyword evidence="15" id="KW-0472">Membrane</keyword>
<dbReference type="InterPro" id="IPR036950">
    <property type="entry name" value="PBP_transglycosylase"/>
</dbReference>
<dbReference type="PROSITE" id="PS51178">
    <property type="entry name" value="PASTA"/>
    <property type="match status" value="1"/>
</dbReference>
<dbReference type="Gene3D" id="3.40.710.10">
    <property type="entry name" value="DD-peptidase/beta-lactamase superfamily"/>
    <property type="match status" value="1"/>
</dbReference>
<dbReference type="Pfam" id="PF00905">
    <property type="entry name" value="Transpeptidase"/>
    <property type="match status" value="1"/>
</dbReference>
<dbReference type="InterPro" id="IPR001264">
    <property type="entry name" value="Glyco_trans_51"/>
</dbReference>
<keyword evidence="9" id="KW-0573">Peptidoglycan synthesis</keyword>
<dbReference type="Proteomes" id="UP000573599">
    <property type="component" value="Unassembled WGS sequence"/>
</dbReference>
<dbReference type="GO" id="GO:0071555">
    <property type="term" value="P:cell wall organization"/>
    <property type="evidence" value="ECO:0007669"/>
    <property type="project" value="UniProtKB-KW"/>
</dbReference>
<comment type="catalytic activity">
    <reaction evidence="13">
        <text>[GlcNAc-(1-&gt;4)-Mur2Ac(oyl-L-Ala-gamma-D-Glu-L-Lys-D-Ala-D-Ala)](n)-di-trans,octa-cis-undecaprenyl diphosphate + beta-D-GlcNAc-(1-&gt;4)-Mur2Ac(oyl-L-Ala-gamma-D-Glu-L-Lys-D-Ala-D-Ala)-di-trans,octa-cis-undecaprenyl diphosphate = [GlcNAc-(1-&gt;4)-Mur2Ac(oyl-L-Ala-gamma-D-Glu-L-Lys-D-Ala-D-Ala)](n+1)-di-trans,octa-cis-undecaprenyl diphosphate + di-trans,octa-cis-undecaprenyl diphosphate + H(+)</text>
        <dbReference type="Rhea" id="RHEA:23708"/>
        <dbReference type="Rhea" id="RHEA-COMP:9602"/>
        <dbReference type="Rhea" id="RHEA-COMP:9603"/>
        <dbReference type="ChEBI" id="CHEBI:15378"/>
        <dbReference type="ChEBI" id="CHEBI:58405"/>
        <dbReference type="ChEBI" id="CHEBI:60033"/>
        <dbReference type="ChEBI" id="CHEBI:78435"/>
        <dbReference type="EC" id="2.4.99.28"/>
    </reaction>
</comment>
<dbReference type="InterPro" id="IPR023346">
    <property type="entry name" value="Lysozyme-like_dom_sf"/>
</dbReference>
<name>A0A852WC72_9MICO</name>
<evidence type="ECO:0000256" key="3">
    <source>
        <dbReference type="ARBA" id="ARBA00022645"/>
    </source>
</evidence>
<keyword evidence="18" id="KW-1185">Reference proteome</keyword>
<gene>
    <name evidence="17" type="ORF">BJ986_001135</name>
</gene>
<dbReference type="GO" id="GO:0030288">
    <property type="term" value="C:outer membrane-bounded periplasmic space"/>
    <property type="evidence" value="ECO:0007669"/>
    <property type="project" value="TreeGrafter"/>
</dbReference>
<evidence type="ECO:0000256" key="11">
    <source>
        <dbReference type="ARBA" id="ARBA00023316"/>
    </source>
</evidence>
<keyword evidence="7" id="KW-0378">Hydrolase</keyword>
<evidence type="ECO:0000313" key="17">
    <source>
        <dbReference type="EMBL" id="NYG06648.1"/>
    </source>
</evidence>
<keyword evidence="6" id="KW-0808">Transferase</keyword>
<keyword evidence="10" id="KW-0511">Multifunctional enzyme</keyword>
<evidence type="ECO:0000313" key="18">
    <source>
        <dbReference type="Proteomes" id="UP000573599"/>
    </source>
</evidence>
<dbReference type="InterPro" id="IPR012338">
    <property type="entry name" value="Beta-lactam/transpept-like"/>
</dbReference>
<dbReference type="CDD" id="cd06577">
    <property type="entry name" value="PASTA_pknB"/>
    <property type="match status" value="1"/>
</dbReference>
<dbReference type="RefSeq" id="WP_179421099.1">
    <property type="nucleotide sequence ID" value="NZ_JACCAB010000001.1"/>
</dbReference>
<dbReference type="PANTHER" id="PTHR32282:SF33">
    <property type="entry name" value="PEPTIDOGLYCAN GLYCOSYLTRANSFERASE"/>
    <property type="match status" value="1"/>
</dbReference>
<accession>A0A852WC72</accession>
<dbReference type="GO" id="GO:0009252">
    <property type="term" value="P:peptidoglycan biosynthetic process"/>
    <property type="evidence" value="ECO:0007669"/>
    <property type="project" value="UniProtKB-KW"/>
</dbReference>
<keyword evidence="8" id="KW-0133">Cell shape</keyword>
<keyword evidence="15" id="KW-0812">Transmembrane</keyword>
<evidence type="ECO:0000256" key="2">
    <source>
        <dbReference type="ARBA" id="ARBA00007739"/>
    </source>
</evidence>
<feature type="region of interest" description="Disordered" evidence="14">
    <location>
        <begin position="780"/>
        <end position="815"/>
    </location>
</feature>
<evidence type="ECO:0000256" key="8">
    <source>
        <dbReference type="ARBA" id="ARBA00022960"/>
    </source>
</evidence>
<dbReference type="SUPFAM" id="SSF53955">
    <property type="entry name" value="Lysozyme-like"/>
    <property type="match status" value="1"/>
</dbReference>
<dbReference type="InterPro" id="IPR050396">
    <property type="entry name" value="Glycosyltr_51/Transpeptidase"/>
</dbReference>
<evidence type="ECO:0000256" key="9">
    <source>
        <dbReference type="ARBA" id="ARBA00022984"/>
    </source>
</evidence>
<reference evidence="17 18" key="1">
    <citation type="submission" date="2020-07" db="EMBL/GenBank/DDBJ databases">
        <title>Sequencing the genomes of 1000 actinobacteria strains.</title>
        <authorList>
            <person name="Klenk H.-P."/>
        </authorList>
    </citation>
    <scope>NUCLEOTIDE SEQUENCE [LARGE SCALE GENOMIC DNA]</scope>
    <source>
        <strain evidence="17 18">DSM 23987</strain>
    </source>
</reference>
<keyword evidence="5" id="KW-0328">Glycosyltransferase</keyword>
<sequence>MHERATDLGKVVSLLGAFVATAMVAGILAAGLLIPLAFATGRTAAGGVKMFDDLPGEFTAAQLTQQSTIKDARGGILATPQQENRIIVSLKDVAPIMQKAQIAIEDSRFYEHGGVDPRGILRAVASNAQGGGTQGASTLTQQYVKLTLQENALRNNDEQGALAAVRKSAARKIQEIKYAVTLEKEMTKDQILQGYLNLAYYGDLAYGIEAASQHYFSIPAKKLNLAQAALLAGLVQNPGKTDPRNNPEKAQARRDVVLDRMRVLNIISDKELKAAKAIPVKKMLHLKNPLSNCAASSEPYFCNYVMAYLKDTSNHALDALGKSEPERVKNITGGGLTIQTTLDPVVQQMALKELTQRVPIGNTALPRAKGDTSKSGRTRFVGAAASIVEPGTGRIIAMVQNTSFPRSSKDTGVAFNQVNLNVDSKYGGTVGQHFGSTAKMYAIVTALEHGLAVNGTVPSKYANKKVPALYTPQEQGPCGSQDVWKVRNDESIGGKPIPFRTATANSVNTAFASLVLKLGVSNVRRTMTTMGLHQGNGAPIECYPSPVTLGSSDATPLTLAASYATLAADGKYCPPDPILSITTADKKPLKIGTNPCKQVIDKDIARGTTELLKEVIKNGTGKAASLGSRPAAGKTGTTEDNAEGWFIGYTAQLATAVWIGTPDSQSSLRNLTLGGRSYGDIFGGTLSAPTWRAIMLGASVGMPERPFGDPSQKVLNGDRISVPYVSGLSVADATTQLKNAGFLVQVAGQTGSNLAQGLVVYTDPSGTALRGSTIGLYLSSGYTPAPPPAQTPTPAQTQTQTPTPSQTKPGRKKKH</sequence>
<proteinExistence type="inferred from homology"/>
<comment type="caution">
    <text evidence="17">The sequence shown here is derived from an EMBL/GenBank/DDBJ whole genome shotgun (WGS) entry which is preliminary data.</text>
</comment>
<evidence type="ECO:0000256" key="10">
    <source>
        <dbReference type="ARBA" id="ARBA00023268"/>
    </source>
</evidence>
<evidence type="ECO:0000259" key="16">
    <source>
        <dbReference type="PROSITE" id="PS51178"/>
    </source>
</evidence>
<keyword evidence="11" id="KW-0961">Cell wall biogenesis/degradation</keyword>
<dbReference type="GO" id="GO:0009002">
    <property type="term" value="F:serine-type D-Ala-D-Ala carboxypeptidase activity"/>
    <property type="evidence" value="ECO:0007669"/>
    <property type="project" value="UniProtKB-EC"/>
</dbReference>
<evidence type="ECO:0000256" key="14">
    <source>
        <dbReference type="SAM" id="MobiDB-lite"/>
    </source>
</evidence>
<keyword evidence="4" id="KW-0645">Protease</keyword>
<comment type="similarity">
    <text evidence="2">In the N-terminal section; belongs to the glycosyltransferase 51 family.</text>
</comment>
<organism evidence="17 18">
    <name type="scientific">Pedococcus badiiscoriae</name>
    <dbReference type="NCBI Taxonomy" id="642776"/>
    <lineage>
        <taxon>Bacteria</taxon>
        <taxon>Bacillati</taxon>
        <taxon>Actinomycetota</taxon>
        <taxon>Actinomycetes</taxon>
        <taxon>Micrococcales</taxon>
        <taxon>Intrasporangiaceae</taxon>
        <taxon>Pedococcus</taxon>
    </lineage>
</organism>
<comment type="catalytic activity">
    <reaction evidence="12">
        <text>Preferential cleavage: (Ac)2-L-Lys-D-Ala-|-D-Ala. Also transpeptidation of peptidyl-alanyl moieties that are N-acyl substituents of D-alanine.</text>
        <dbReference type="EC" id="3.4.16.4"/>
    </reaction>
</comment>
<feature type="transmembrane region" description="Helical" evidence="15">
    <location>
        <begin position="12"/>
        <end position="38"/>
    </location>
</feature>
<dbReference type="GO" id="GO:0008658">
    <property type="term" value="F:penicillin binding"/>
    <property type="evidence" value="ECO:0007669"/>
    <property type="project" value="InterPro"/>
</dbReference>
<dbReference type="InterPro" id="IPR001460">
    <property type="entry name" value="PCN-bd_Tpept"/>
</dbReference>
<feature type="domain" description="PASTA" evidence="16">
    <location>
        <begin position="716"/>
        <end position="780"/>
    </location>
</feature>
<evidence type="ECO:0000256" key="5">
    <source>
        <dbReference type="ARBA" id="ARBA00022676"/>
    </source>
</evidence>
<dbReference type="GO" id="GO:0006508">
    <property type="term" value="P:proteolysis"/>
    <property type="evidence" value="ECO:0007669"/>
    <property type="project" value="UniProtKB-KW"/>
</dbReference>